<dbReference type="CDD" id="cd01949">
    <property type="entry name" value="GGDEF"/>
    <property type="match status" value="1"/>
</dbReference>
<dbReference type="PROSITE" id="PS50887">
    <property type="entry name" value="GGDEF"/>
    <property type="match status" value="1"/>
</dbReference>
<dbReference type="InterPro" id="IPR050469">
    <property type="entry name" value="Diguanylate_Cyclase"/>
</dbReference>
<dbReference type="SMART" id="SM00267">
    <property type="entry name" value="GGDEF"/>
    <property type="match status" value="1"/>
</dbReference>
<evidence type="ECO:0000256" key="4">
    <source>
        <dbReference type="SAM" id="Coils"/>
    </source>
</evidence>
<dbReference type="PANTHER" id="PTHR45138:SF9">
    <property type="entry name" value="DIGUANYLATE CYCLASE DGCM-RELATED"/>
    <property type="match status" value="1"/>
</dbReference>
<dbReference type="NCBIfam" id="TIGR00254">
    <property type="entry name" value="GGDEF"/>
    <property type="match status" value="1"/>
</dbReference>
<comment type="caution">
    <text evidence="6">The sequence shown here is derived from an EMBL/GenBank/DDBJ whole genome shotgun (WGS) entry which is preliminary data.</text>
</comment>
<feature type="repeat" description="TPR" evidence="3">
    <location>
        <begin position="171"/>
        <end position="204"/>
    </location>
</feature>
<protein>
    <recommendedName>
        <fullName evidence="1">diguanylate cyclase</fullName>
        <ecNumber evidence="1">2.7.7.65</ecNumber>
    </recommendedName>
</protein>
<dbReference type="Gene3D" id="3.30.70.270">
    <property type="match status" value="1"/>
</dbReference>
<comment type="catalytic activity">
    <reaction evidence="2">
        <text>2 GTP = 3',3'-c-di-GMP + 2 diphosphate</text>
        <dbReference type="Rhea" id="RHEA:24898"/>
        <dbReference type="ChEBI" id="CHEBI:33019"/>
        <dbReference type="ChEBI" id="CHEBI:37565"/>
        <dbReference type="ChEBI" id="CHEBI:58805"/>
        <dbReference type="EC" id="2.7.7.65"/>
    </reaction>
</comment>
<dbReference type="SUPFAM" id="SSF55073">
    <property type="entry name" value="Nucleotide cyclase"/>
    <property type="match status" value="1"/>
</dbReference>
<dbReference type="FunFam" id="3.30.70.270:FF:000001">
    <property type="entry name" value="Diguanylate cyclase domain protein"/>
    <property type="match status" value="1"/>
</dbReference>
<dbReference type="GO" id="GO:0052621">
    <property type="term" value="F:diguanylate cyclase activity"/>
    <property type="evidence" value="ECO:0007669"/>
    <property type="project" value="UniProtKB-EC"/>
</dbReference>
<dbReference type="EMBL" id="SUMF01000021">
    <property type="protein sequence ID" value="TJZ69384.1"/>
    <property type="molecule type" value="Genomic_DNA"/>
</dbReference>
<organism evidence="6 7">
    <name type="scientific">Chitiniphilus eburneus</name>
    <dbReference type="NCBI Taxonomy" id="2571148"/>
    <lineage>
        <taxon>Bacteria</taxon>
        <taxon>Pseudomonadati</taxon>
        <taxon>Pseudomonadota</taxon>
        <taxon>Betaproteobacteria</taxon>
        <taxon>Neisseriales</taxon>
        <taxon>Chitinibacteraceae</taxon>
        <taxon>Chitiniphilus</taxon>
    </lineage>
</organism>
<dbReference type="Pfam" id="PF13424">
    <property type="entry name" value="TPR_12"/>
    <property type="match status" value="1"/>
</dbReference>
<dbReference type="InterPro" id="IPR029787">
    <property type="entry name" value="Nucleotide_cyclase"/>
</dbReference>
<dbReference type="Proteomes" id="UP000310016">
    <property type="component" value="Unassembled WGS sequence"/>
</dbReference>
<dbReference type="InterPro" id="IPR043128">
    <property type="entry name" value="Rev_trsase/Diguanyl_cyclase"/>
</dbReference>
<evidence type="ECO:0000313" key="6">
    <source>
        <dbReference type="EMBL" id="TJZ69384.1"/>
    </source>
</evidence>
<reference evidence="6 7" key="1">
    <citation type="submission" date="2019-04" db="EMBL/GenBank/DDBJ databases">
        <title>Chitiniphilus eburnea sp. nov., a novel chitinolytic bacterium isolated from aquaculture sludge.</title>
        <authorList>
            <person name="Sheng M."/>
        </authorList>
    </citation>
    <scope>NUCLEOTIDE SEQUENCE [LARGE SCALE GENOMIC DNA]</scope>
    <source>
        <strain evidence="6 7">HX-2-15</strain>
    </source>
</reference>
<feature type="domain" description="GGDEF" evidence="5">
    <location>
        <begin position="480"/>
        <end position="609"/>
    </location>
</feature>
<proteinExistence type="predicted"/>
<keyword evidence="7" id="KW-1185">Reference proteome</keyword>
<dbReference type="InterPro" id="IPR000160">
    <property type="entry name" value="GGDEF_dom"/>
</dbReference>
<evidence type="ECO:0000256" key="1">
    <source>
        <dbReference type="ARBA" id="ARBA00012528"/>
    </source>
</evidence>
<gene>
    <name evidence="6" type="ORF">FAZ21_15080</name>
</gene>
<dbReference type="InterPro" id="IPR011990">
    <property type="entry name" value="TPR-like_helical_dom_sf"/>
</dbReference>
<keyword evidence="3" id="KW-0802">TPR repeat</keyword>
<dbReference type="PANTHER" id="PTHR45138">
    <property type="entry name" value="REGULATORY COMPONENTS OF SENSORY TRANSDUCTION SYSTEM"/>
    <property type="match status" value="1"/>
</dbReference>
<dbReference type="InterPro" id="IPR019734">
    <property type="entry name" value="TPR_rpt"/>
</dbReference>
<evidence type="ECO:0000256" key="3">
    <source>
        <dbReference type="PROSITE-ProRule" id="PRU00339"/>
    </source>
</evidence>
<dbReference type="SMART" id="SM00028">
    <property type="entry name" value="TPR"/>
    <property type="match status" value="4"/>
</dbReference>
<keyword evidence="4" id="KW-0175">Coiled coil</keyword>
<dbReference type="OrthoDB" id="8522032at2"/>
<evidence type="ECO:0000259" key="5">
    <source>
        <dbReference type="PROSITE" id="PS50887"/>
    </source>
</evidence>
<dbReference type="Pfam" id="PF00990">
    <property type="entry name" value="GGDEF"/>
    <property type="match status" value="1"/>
</dbReference>
<dbReference type="EC" id="2.7.7.65" evidence="1"/>
<accession>A0A4U0Q160</accession>
<dbReference type="SUPFAM" id="SSF48452">
    <property type="entry name" value="TPR-like"/>
    <property type="match status" value="2"/>
</dbReference>
<feature type="coiled-coil region" evidence="4">
    <location>
        <begin position="415"/>
        <end position="449"/>
    </location>
</feature>
<sequence>MPKRPRSIRRGTKACGRSCSCRLTAHALPTWNCACSNKSGAASPGAARYIHFGLPPLQAMSCRPPRRGLSWRITLSNHRSSMDQSSPTLESVDALNAQARILFHSRSEESRVIAELACRQSVTLSYSNGFVHGLINAAMAVTLQGGYLEAVAMMRHSLFLAEVYGLRIPVAECIQEIARSYYTLADYDRALQYWAQCLDVSRDHAAQESYVMALIGIGQIYFAHQDFDTALRHHEKARDALNAEVPEHLHAMVPINIGMDLLQLRRLDEALHELEIGLNRALHTKNREFEADAHHAIGLVRLAQGQPDLAERHLYIAIDVCQRFGKLWGEANSRVAMGQVELARGHPVGAIRHLQEARELAYQIGAQHLLLQVELHFATAQEMLGEYAQALQHFKHYHDRQLEVMRQTSPFKMQAMEMRLEIEKARLENDGLKRQHASQRRELRRAERMASQDSLTGVLNRRGLERLGGTVFGRCREDGTPLALLLLDIDHFKLVNDEFGHLVGDKVLRQVAALLKSGCRQDDVVGRFGGEEFLVLLPGRDIHAAVEVAERLRRLVAEWSWNHIVEGLGLTLSVGVAERQYELTLTELIENADRHLYGAKTSGRNRVST</sequence>
<evidence type="ECO:0000256" key="2">
    <source>
        <dbReference type="ARBA" id="ARBA00034247"/>
    </source>
</evidence>
<evidence type="ECO:0000313" key="7">
    <source>
        <dbReference type="Proteomes" id="UP000310016"/>
    </source>
</evidence>
<dbReference type="AlphaFoldDB" id="A0A4U0Q160"/>
<dbReference type="Gene3D" id="1.25.40.10">
    <property type="entry name" value="Tetratricopeptide repeat domain"/>
    <property type="match status" value="2"/>
</dbReference>
<dbReference type="PROSITE" id="PS50005">
    <property type="entry name" value="TPR"/>
    <property type="match status" value="1"/>
</dbReference>
<name>A0A4U0Q160_9NEIS</name>